<dbReference type="Proteomes" id="UP000253551">
    <property type="component" value="Unassembled WGS sequence"/>
</dbReference>
<dbReference type="SMART" id="SM00066">
    <property type="entry name" value="GAL4"/>
    <property type="match status" value="1"/>
</dbReference>
<dbReference type="GO" id="GO:0005634">
    <property type="term" value="C:nucleus"/>
    <property type="evidence" value="ECO:0007669"/>
    <property type="project" value="UniProtKB-SubCell"/>
</dbReference>
<dbReference type="SUPFAM" id="SSF57701">
    <property type="entry name" value="Zn2/Cys6 DNA-binding domain"/>
    <property type="match status" value="2"/>
</dbReference>
<sequence length="736" mass="84049">MTDAPKKPTKISRAILGTACYRCRGFRHACDRAKPFCTRCQRRGLVCSYPEAAPTLKKLQKATEVLGDRIKKFGDLIKHTGDNNQLVKTDNKSISLQKLAQTQSAATLTSQIPNYSTRSTSADTIHLASSFSIYPCHKCYKDLQPCDLTTPSCGRCFSTGHECVYQKTEPKANHVSQALNTMNKVMDHWQESIDKIAKDFAQKTKDFGQKVDQSFKKKPLQPFSWKITTTKKGLTVESNVNSFNDLTTLVDQFKKVMHISTPQQEQIDAPEILDDILAMPGTEYVDDTSSIHTSSTFSFNLFNSSHPLVDYEDLAPVEITEELTDSLVHLYCSTPCCSSTRLPIVNTVKFLERYHDPEKRPPKILVYAICAAAARNAFQFHVSSIQDKEYNIGKTISIIYCLKGRELLADCFDLEPTLDHCVAAFLLAYCHLQNGYTGILYIYEWITFTMAQELDLYKDGRELTQDENMLVWCLYYFNTWYKVFQGNSSSSVQIYPRSQLQPPPPKPNTSECIPQEVINYYIYTEWYYLIQLQSLRQEITYRLLSVQPTGNKDANLSTDLLVFQERLTAFHETLPPEWKDMNVKSEYSAHSVDIYLLIKSCTLNVYIDYHINKVLLHQAFFPAEHFPTTPSAIQSLHICLESALIISQTIIAMITEHDNQCNIPLFGLMFANMVYIKLLNYPGDHPYKALVKQTLVQSIDTLKMSKPYIYDIDMSSSLLHIMEQDAIQALQEIHYT</sequence>
<dbReference type="InterPro" id="IPR036864">
    <property type="entry name" value="Zn2-C6_fun-type_DNA-bd_sf"/>
</dbReference>
<keyword evidence="4" id="KW-0804">Transcription</keyword>
<comment type="subcellular location">
    <subcellularLocation>
        <location evidence="1">Nucleus</location>
    </subcellularLocation>
</comment>
<protein>
    <recommendedName>
        <fullName evidence="6">Zn(2)-C6 fungal-type domain-containing protein</fullName>
    </recommendedName>
</protein>
<evidence type="ECO:0000313" key="8">
    <source>
        <dbReference type="Proteomes" id="UP000253551"/>
    </source>
</evidence>
<evidence type="ECO:0000256" key="3">
    <source>
        <dbReference type="ARBA" id="ARBA00023015"/>
    </source>
</evidence>
<evidence type="ECO:0000256" key="1">
    <source>
        <dbReference type="ARBA" id="ARBA00004123"/>
    </source>
</evidence>
<dbReference type="InterPro" id="IPR050815">
    <property type="entry name" value="TF_fung"/>
</dbReference>
<dbReference type="STRING" id="4846.A0A367KWP4"/>
<dbReference type="CDD" id="cd00067">
    <property type="entry name" value="GAL4"/>
    <property type="match status" value="1"/>
</dbReference>
<evidence type="ECO:0000256" key="2">
    <source>
        <dbReference type="ARBA" id="ARBA00022723"/>
    </source>
</evidence>
<dbReference type="EMBL" id="PJQM01000118">
    <property type="protein sequence ID" value="RCI06615.1"/>
    <property type="molecule type" value="Genomic_DNA"/>
</dbReference>
<evidence type="ECO:0000256" key="4">
    <source>
        <dbReference type="ARBA" id="ARBA00023163"/>
    </source>
</evidence>
<dbReference type="CDD" id="cd12148">
    <property type="entry name" value="fungal_TF_MHR"/>
    <property type="match status" value="1"/>
</dbReference>
<evidence type="ECO:0000313" key="7">
    <source>
        <dbReference type="EMBL" id="RCI06615.1"/>
    </source>
</evidence>
<dbReference type="GO" id="GO:0000981">
    <property type="term" value="F:DNA-binding transcription factor activity, RNA polymerase II-specific"/>
    <property type="evidence" value="ECO:0007669"/>
    <property type="project" value="InterPro"/>
</dbReference>
<evidence type="ECO:0000256" key="5">
    <source>
        <dbReference type="ARBA" id="ARBA00023242"/>
    </source>
</evidence>
<dbReference type="Pfam" id="PF00172">
    <property type="entry name" value="Zn_clus"/>
    <property type="match status" value="1"/>
</dbReference>
<feature type="domain" description="Zn(2)-C6 fungal-type" evidence="6">
    <location>
        <begin position="19"/>
        <end position="49"/>
    </location>
</feature>
<dbReference type="OrthoDB" id="39175at2759"/>
<comment type="caution">
    <text evidence="7">The sequence shown here is derived from an EMBL/GenBank/DDBJ whole genome shotgun (WGS) entry which is preliminary data.</text>
</comment>
<dbReference type="PANTHER" id="PTHR47338:SF5">
    <property type="entry name" value="ZN(II)2CYS6 TRANSCRIPTION FACTOR (EUROFUNG)"/>
    <property type="match status" value="1"/>
</dbReference>
<keyword evidence="2" id="KW-0479">Metal-binding</keyword>
<accession>A0A367KWP4</accession>
<gene>
    <name evidence="7" type="ORF">CU098_007948</name>
</gene>
<dbReference type="InterPro" id="IPR001138">
    <property type="entry name" value="Zn2Cys6_DnaBD"/>
</dbReference>
<dbReference type="Pfam" id="PF04082">
    <property type="entry name" value="Fungal_trans"/>
    <property type="match status" value="1"/>
</dbReference>
<dbReference type="GO" id="GO:0008270">
    <property type="term" value="F:zinc ion binding"/>
    <property type="evidence" value="ECO:0007669"/>
    <property type="project" value="InterPro"/>
</dbReference>
<keyword evidence="3" id="KW-0805">Transcription regulation</keyword>
<dbReference type="AlphaFoldDB" id="A0A367KWP4"/>
<name>A0A367KWP4_RHIST</name>
<dbReference type="PROSITE" id="PS50048">
    <property type="entry name" value="ZN2_CY6_FUNGAL_2"/>
    <property type="match status" value="1"/>
</dbReference>
<dbReference type="InterPro" id="IPR007219">
    <property type="entry name" value="XnlR_reg_dom"/>
</dbReference>
<organism evidence="7 8">
    <name type="scientific">Rhizopus stolonifer</name>
    <name type="common">Rhizopus nigricans</name>
    <dbReference type="NCBI Taxonomy" id="4846"/>
    <lineage>
        <taxon>Eukaryota</taxon>
        <taxon>Fungi</taxon>
        <taxon>Fungi incertae sedis</taxon>
        <taxon>Mucoromycota</taxon>
        <taxon>Mucoromycotina</taxon>
        <taxon>Mucoromycetes</taxon>
        <taxon>Mucorales</taxon>
        <taxon>Mucorineae</taxon>
        <taxon>Rhizopodaceae</taxon>
        <taxon>Rhizopus</taxon>
    </lineage>
</organism>
<dbReference type="PROSITE" id="PS00463">
    <property type="entry name" value="ZN2_CY6_FUNGAL_1"/>
    <property type="match status" value="1"/>
</dbReference>
<proteinExistence type="predicted"/>
<keyword evidence="8" id="KW-1185">Reference proteome</keyword>
<reference evidence="7 8" key="1">
    <citation type="journal article" date="2018" name="G3 (Bethesda)">
        <title>Phylogenetic and Phylogenomic Definition of Rhizopus Species.</title>
        <authorList>
            <person name="Gryganskyi A.P."/>
            <person name="Golan J."/>
            <person name="Dolatabadi S."/>
            <person name="Mondo S."/>
            <person name="Robb S."/>
            <person name="Idnurm A."/>
            <person name="Muszewska A."/>
            <person name="Steczkiewicz K."/>
            <person name="Masonjones S."/>
            <person name="Liao H.L."/>
            <person name="Gajdeczka M.T."/>
            <person name="Anike F."/>
            <person name="Vuek A."/>
            <person name="Anishchenko I.M."/>
            <person name="Voigt K."/>
            <person name="de Hoog G.S."/>
            <person name="Smith M.E."/>
            <person name="Heitman J."/>
            <person name="Vilgalys R."/>
            <person name="Stajich J.E."/>
        </authorList>
    </citation>
    <scope>NUCLEOTIDE SEQUENCE [LARGE SCALE GENOMIC DNA]</scope>
    <source>
        <strain evidence="7 8">LSU 92-RS-03</strain>
    </source>
</reference>
<evidence type="ECO:0000259" key="6">
    <source>
        <dbReference type="PROSITE" id="PS50048"/>
    </source>
</evidence>
<dbReference type="PANTHER" id="PTHR47338">
    <property type="entry name" value="ZN(II)2CYS6 TRANSCRIPTION FACTOR (EUROFUNG)-RELATED"/>
    <property type="match status" value="1"/>
</dbReference>
<dbReference type="Gene3D" id="4.10.240.10">
    <property type="entry name" value="Zn(2)-C6 fungal-type DNA-binding domain"/>
    <property type="match status" value="2"/>
</dbReference>
<keyword evidence="5" id="KW-0539">Nucleus</keyword>